<dbReference type="GO" id="GO:0004781">
    <property type="term" value="F:sulfate adenylyltransferase (ATP) activity"/>
    <property type="evidence" value="ECO:0007669"/>
    <property type="project" value="TreeGrafter"/>
</dbReference>
<reference evidence="10 11" key="1">
    <citation type="submission" date="2019-02" db="EMBL/GenBank/DDBJ databases">
        <title>Genomic Encyclopedia of Type Strains, Phase IV (KMG-IV): sequencing the most valuable type-strain genomes for metagenomic binning, comparative biology and taxonomic classification.</title>
        <authorList>
            <person name="Goeker M."/>
        </authorList>
    </citation>
    <scope>NUCLEOTIDE SEQUENCE [LARGE SCALE GENOMIC DNA]</scope>
    <source>
        <strain evidence="10 11">DSM 45622</strain>
    </source>
</reference>
<organism evidence="10 11">
    <name type="scientific">Motilibacter rhizosphaerae</name>
    <dbReference type="NCBI Taxonomy" id="598652"/>
    <lineage>
        <taxon>Bacteria</taxon>
        <taxon>Bacillati</taxon>
        <taxon>Actinomycetota</taxon>
        <taxon>Actinomycetes</taxon>
        <taxon>Motilibacterales</taxon>
        <taxon>Motilibacteraceae</taxon>
        <taxon>Motilibacter</taxon>
    </lineage>
</organism>
<evidence type="ECO:0000256" key="6">
    <source>
        <dbReference type="ARBA" id="ARBA00022741"/>
    </source>
</evidence>
<comment type="caution">
    <text evidence="10">The sequence shown here is derived from an EMBL/GenBank/DDBJ whole genome shotgun (WGS) entry which is preliminary data.</text>
</comment>
<dbReference type="GO" id="GO:0004020">
    <property type="term" value="F:adenylylsulfate kinase activity"/>
    <property type="evidence" value="ECO:0007669"/>
    <property type="project" value="UniProtKB-EC"/>
</dbReference>
<evidence type="ECO:0000256" key="5">
    <source>
        <dbReference type="ARBA" id="ARBA00022679"/>
    </source>
</evidence>
<evidence type="ECO:0000256" key="3">
    <source>
        <dbReference type="ARBA" id="ARBA00004806"/>
    </source>
</evidence>
<dbReference type="PANTHER" id="PTHR42700">
    <property type="entry name" value="SULFATE ADENYLYLTRANSFERASE"/>
    <property type="match status" value="1"/>
</dbReference>
<sequence length="382" mass="40261">MPDAVAEEVELALAGWHPRQPAVPAPAAVGDELVLVDREAVPFARMLVSAVAEDRASGELERLRARSGGLFAPLHDGPVPDGDVVVCTAPLHRHDLLALPEGAVLVGVVGAGRAYPAEVLVPALAATGLPVRLLTVPAQLDAAAVVERWAGRPVTVPSAAGPLTQQEVLDLLDAGATFPAGFTLPGVEEALRRWRVPLHRRGTVLLFTGLSGSGKSTLARAVVERVLERTARSVTVLDGDVVRTMLSSGLGFSRPDRELNVRRIGWVAAEVARHGGTAVCAPIAPYAAVRAEVRAMAEAAGAAYVLVHVATPLEVCEARDRKGLYARARAGEIPEFTGISDPYDVPEDADVRVDTSELPLGEAVDRVWAHLVERGLVPSTPR</sequence>
<name>A0A4V2F4Q1_9ACTN</name>
<dbReference type="Gene3D" id="3.40.50.300">
    <property type="entry name" value="P-loop containing nucleotide triphosphate hydrolases"/>
    <property type="match status" value="1"/>
</dbReference>
<dbReference type="InterPro" id="IPR002891">
    <property type="entry name" value="APS"/>
</dbReference>
<dbReference type="EMBL" id="SGXD01000002">
    <property type="protein sequence ID" value="RZS90099.1"/>
    <property type="molecule type" value="Genomic_DNA"/>
</dbReference>
<evidence type="ECO:0000313" key="11">
    <source>
        <dbReference type="Proteomes" id="UP000293638"/>
    </source>
</evidence>
<dbReference type="Pfam" id="PF01583">
    <property type="entry name" value="APS_kinase"/>
    <property type="match status" value="1"/>
</dbReference>
<dbReference type="PANTHER" id="PTHR42700:SF1">
    <property type="entry name" value="SULFATE ADENYLYLTRANSFERASE"/>
    <property type="match status" value="1"/>
</dbReference>
<comment type="similarity">
    <text evidence="8">Belongs to the APS kinase family.</text>
</comment>
<dbReference type="InterPro" id="IPR027417">
    <property type="entry name" value="P-loop_NTPase"/>
</dbReference>
<dbReference type="NCBIfam" id="NF003013">
    <property type="entry name" value="PRK03846.1"/>
    <property type="match status" value="1"/>
</dbReference>
<evidence type="ECO:0000259" key="9">
    <source>
        <dbReference type="Pfam" id="PF01583"/>
    </source>
</evidence>
<accession>A0A4V2F4Q1</accession>
<dbReference type="GO" id="GO:0070814">
    <property type="term" value="P:hydrogen sulfide biosynthetic process"/>
    <property type="evidence" value="ECO:0007669"/>
    <property type="project" value="UniProtKB-UniPathway"/>
</dbReference>
<dbReference type="InterPro" id="IPR050512">
    <property type="entry name" value="Sulf_AdTrans/APS_kinase"/>
</dbReference>
<dbReference type="SUPFAM" id="SSF52540">
    <property type="entry name" value="P-loop containing nucleoside triphosphate hydrolases"/>
    <property type="match status" value="1"/>
</dbReference>
<evidence type="ECO:0000256" key="7">
    <source>
        <dbReference type="ARBA" id="ARBA00022840"/>
    </source>
</evidence>
<dbReference type="GO" id="GO:0005737">
    <property type="term" value="C:cytoplasm"/>
    <property type="evidence" value="ECO:0007669"/>
    <property type="project" value="TreeGrafter"/>
</dbReference>
<dbReference type="EC" id="2.7.1.25" evidence="4 8"/>
<dbReference type="FunFam" id="3.40.50.300:FF:000802">
    <property type="entry name" value="Sulfate adenylyltransferase"/>
    <property type="match status" value="1"/>
</dbReference>
<keyword evidence="7 8" id="KW-0067">ATP-binding</keyword>
<dbReference type="NCBIfam" id="TIGR00455">
    <property type="entry name" value="apsK"/>
    <property type="match status" value="1"/>
</dbReference>
<evidence type="ECO:0000256" key="1">
    <source>
        <dbReference type="ARBA" id="ARBA00001823"/>
    </source>
</evidence>
<comment type="pathway">
    <text evidence="3 8">Sulfur metabolism; hydrogen sulfide biosynthesis; sulfite from sulfate: step 2/3.</text>
</comment>
<dbReference type="CDD" id="cd02027">
    <property type="entry name" value="APSK"/>
    <property type="match status" value="1"/>
</dbReference>
<evidence type="ECO:0000256" key="8">
    <source>
        <dbReference type="RuleBase" id="RU004347"/>
    </source>
</evidence>
<gene>
    <name evidence="10" type="ORF">EV189_1882</name>
</gene>
<dbReference type="InterPro" id="IPR059117">
    <property type="entry name" value="APS_kinase_dom"/>
</dbReference>
<evidence type="ECO:0000256" key="4">
    <source>
        <dbReference type="ARBA" id="ARBA00012121"/>
    </source>
</evidence>
<protein>
    <recommendedName>
        <fullName evidence="4 8">Adenylyl-sulfate kinase</fullName>
        <ecNumber evidence="4 8">2.7.1.25</ecNumber>
    </recommendedName>
</protein>
<dbReference type="Proteomes" id="UP000293638">
    <property type="component" value="Unassembled WGS sequence"/>
</dbReference>
<keyword evidence="5 8" id="KW-0808">Transferase</keyword>
<dbReference type="GO" id="GO:0019379">
    <property type="term" value="P:sulfate assimilation, phosphoadenylyl sulfate reduction by phosphoadenylyl-sulfate reductase (thioredoxin)"/>
    <property type="evidence" value="ECO:0007669"/>
    <property type="project" value="TreeGrafter"/>
</dbReference>
<keyword evidence="11" id="KW-1185">Reference proteome</keyword>
<proteinExistence type="inferred from homology"/>
<dbReference type="GO" id="GO:0005524">
    <property type="term" value="F:ATP binding"/>
    <property type="evidence" value="ECO:0007669"/>
    <property type="project" value="UniProtKB-KW"/>
</dbReference>
<keyword evidence="6 8" id="KW-0547">Nucleotide-binding</keyword>
<dbReference type="UniPathway" id="UPA00140">
    <property type="reaction ID" value="UER00205"/>
</dbReference>
<dbReference type="AlphaFoldDB" id="A0A4V2F4Q1"/>
<comment type="catalytic activity">
    <reaction evidence="1 8">
        <text>adenosine 5'-phosphosulfate + ATP = 3'-phosphoadenylyl sulfate + ADP + H(+)</text>
        <dbReference type="Rhea" id="RHEA:24152"/>
        <dbReference type="ChEBI" id="CHEBI:15378"/>
        <dbReference type="ChEBI" id="CHEBI:30616"/>
        <dbReference type="ChEBI" id="CHEBI:58243"/>
        <dbReference type="ChEBI" id="CHEBI:58339"/>
        <dbReference type="ChEBI" id="CHEBI:456216"/>
        <dbReference type="EC" id="2.7.1.25"/>
    </reaction>
</comment>
<dbReference type="GO" id="GO:0010134">
    <property type="term" value="P:sulfate assimilation via adenylyl sulfate reduction"/>
    <property type="evidence" value="ECO:0007669"/>
    <property type="project" value="TreeGrafter"/>
</dbReference>
<comment type="function">
    <text evidence="2 8">Catalyzes the synthesis of activated sulfate.</text>
</comment>
<keyword evidence="8 10" id="KW-0418">Kinase</keyword>
<evidence type="ECO:0000256" key="2">
    <source>
        <dbReference type="ARBA" id="ARBA00002632"/>
    </source>
</evidence>
<evidence type="ECO:0000313" key="10">
    <source>
        <dbReference type="EMBL" id="RZS90099.1"/>
    </source>
</evidence>
<feature type="domain" description="APS kinase" evidence="9">
    <location>
        <begin position="201"/>
        <end position="354"/>
    </location>
</feature>